<dbReference type="InParanoid" id="A0A0D2X487"/>
<keyword evidence="1" id="KW-0862">Zinc</keyword>
<dbReference type="AlphaFoldDB" id="A0A0D2X487"/>
<organism evidence="4 5">
    <name type="scientific">Capsaspora owczarzaki (strain ATCC 30864)</name>
    <dbReference type="NCBI Taxonomy" id="595528"/>
    <lineage>
        <taxon>Eukaryota</taxon>
        <taxon>Filasterea</taxon>
        <taxon>Capsaspora</taxon>
    </lineage>
</organism>
<evidence type="ECO:0000313" key="4">
    <source>
        <dbReference type="EMBL" id="KJE95629.1"/>
    </source>
</evidence>
<dbReference type="GO" id="GO:0090734">
    <property type="term" value="C:site of DNA damage"/>
    <property type="evidence" value="ECO:0007669"/>
    <property type="project" value="TreeGrafter"/>
</dbReference>
<keyword evidence="5" id="KW-1185">Reference proteome</keyword>
<keyword evidence="1" id="KW-0863">Zinc-finger</keyword>
<dbReference type="PROSITE" id="PS50089">
    <property type="entry name" value="ZF_RING_2"/>
    <property type="match status" value="1"/>
</dbReference>
<dbReference type="SMART" id="SM00184">
    <property type="entry name" value="RING"/>
    <property type="match status" value="1"/>
</dbReference>
<dbReference type="InterPro" id="IPR052639">
    <property type="entry name" value="TRAIP_ubiq-protein_ligase"/>
</dbReference>
<evidence type="ECO:0000256" key="2">
    <source>
        <dbReference type="SAM" id="Coils"/>
    </source>
</evidence>
<dbReference type="Gene3D" id="3.30.40.10">
    <property type="entry name" value="Zinc/RING finger domain, C3HC4 (zinc finger)"/>
    <property type="match status" value="1"/>
</dbReference>
<keyword evidence="1" id="KW-0479">Metal-binding</keyword>
<dbReference type="Pfam" id="PF13639">
    <property type="entry name" value="zf-RING_2"/>
    <property type="match status" value="1"/>
</dbReference>
<protein>
    <recommendedName>
        <fullName evidence="3">RING-type domain-containing protein</fullName>
    </recommendedName>
</protein>
<evidence type="ECO:0000313" key="5">
    <source>
        <dbReference type="Proteomes" id="UP000008743"/>
    </source>
</evidence>
<dbReference type="GO" id="GO:0005634">
    <property type="term" value="C:nucleus"/>
    <property type="evidence" value="ECO:0007669"/>
    <property type="project" value="TreeGrafter"/>
</dbReference>
<dbReference type="GO" id="GO:0008270">
    <property type="term" value="F:zinc ion binding"/>
    <property type="evidence" value="ECO:0007669"/>
    <property type="project" value="UniProtKB-KW"/>
</dbReference>
<dbReference type="GO" id="GO:0061630">
    <property type="term" value="F:ubiquitin protein ligase activity"/>
    <property type="evidence" value="ECO:0007669"/>
    <property type="project" value="TreeGrafter"/>
</dbReference>
<feature type="coiled-coil region" evidence="2">
    <location>
        <begin position="231"/>
        <end position="303"/>
    </location>
</feature>
<dbReference type="InterPro" id="IPR013083">
    <property type="entry name" value="Znf_RING/FYVE/PHD"/>
</dbReference>
<dbReference type="CDD" id="cd16454">
    <property type="entry name" value="RING-H2_PA-TM-RING"/>
    <property type="match status" value="1"/>
</dbReference>
<evidence type="ECO:0000256" key="1">
    <source>
        <dbReference type="PROSITE-ProRule" id="PRU00175"/>
    </source>
</evidence>
<accession>A0A0D2X487</accession>
<feature type="coiled-coil region" evidence="2">
    <location>
        <begin position="130"/>
        <end position="188"/>
    </location>
</feature>
<dbReference type="RefSeq" id="XP_004345653.2">
    <property type="nucleotide sequence ID" value="XM_004345603.2"/>
</dbReference>
<keyword evidence="2" id="KW-0175">Coiled coil</keyword>
<dbReference type="EMBL" id="KE346369">
    <property type="protein sequence ID" value="KJE95629.1"/>
    <property type="molecule type" value="Genomic_DNA"/>
</dbReference>
<proteinExistence type="predicted"/>
<dbReference type="InterPro" id="IPR001841">
    <property type="entry name" value="Znf_RING"/>
</dbReference>
<dbReference type="GO" id="GO:0031297">
    <property type="term" value="P:replication fork processing"/>
    <property type="evidence" value="ECO:0007669"/>
    <property type="project" value="TreeGrafter"/>
</dbReference>
<dbReference type="STRING" id="595528.A0A0D2X487"/>
<sequence length="416" mass="46268">MFECSICLCALESEASVAVVCGHVFHRSCIVEWFGTSNSCPTCRIAVRSQKALVRLFFAGNRGEPTSESDGARAAEAGYQALMRDLGDEEEAPPSAKIQQELQQLRARRDHDARVLAESQVSIERQRILLEAAANQARGLLARVNDAESIRATLSLRLANMQSLERENALLQSRAQQSEKQLEQLKREHLAISACVSFRDADPEKVQAKLNNFRSHPNAVEELIKMQDWMSKEFRKQKDLLSDTHAKLQEKTSLYEQLEIEANKHRRDANEAQLAAARLTDDCQALENELAELRGRLKSASRMVVSSPPVLATRESNSNFIDLDADPVVVSLPHPTTTPKIARHAFTPADRVDSKRPRLASSSASSNETFDASFFNQPRRALGAASFLPSFGNKQRLAYTKGFDGLGGRSTVQRPR</sequence>
<evidence type="ECO:0000259" key="3">
    <source>
        <dbReference type="PROSITE" id="PS50089"/>
    </source>
</evidence>
<dbReference type="PANTHER" id="PTHR46569:SF1">
    <property type="entry name" value="E3 UBIQUITIN-PROTEIN LIGASE RFWD3-RELATED"/>
    <property type="match status" value="1"/>
</dbReference>
<name>A0A0D2X487_CAPO3</name>
<dbReference type="OrthoDB" id="8065870at2759"/>
<gene>
    <name evidence="4" type="ORF">CAOG_006063</name>
</gene>
<dbReference type="PANTHER" id="PTHR46569">
    <property type="entry name" value="E3 UBIQUITIN-PROTEIN LIGASE TRAIP"/>
    <property type="match status" value="1"/>
</dbReference>
<dbReference type="GO" id="GO:0016567">
    <property type="term" value="P:protein ubiquitination"/>
    <property type="evidence" value="ECO:0007669"/>
    <property type="project" value="TreeGrafter"/>
</dbReference>
<feature type="domain" description="RING-type" evidence="3">
    <location>
        <begin position="4"/>
        <end position="44"/>
    </location>
</feature>
<dbReference type="SUPFAM" id="SSF57850">
    <property type="entry name" value="RING/U-box"/>
    <property type="match status" value="1"/>
</dbReference>
<reference evidence="5" key="1">
    <citation type="submission" date="2011-02" db="EMBL/GenBank/DDBJ databases">
        <title>The Genome Sequence of Capsaspora owczarzaki ATCC 30864.</title>
        <authorList>
            <person name="Russ C."/>
            <person name="Cuomo C."/>
            <person name="Burger G."/>
            <person name="Gray M.W."/>
            <person name="Holland P.W.H."/>
            <person name="King N."/>
            <person name="Lang F.B.F."/>
            <person name="Roger A.J."/>
            <person name="Ruiz-Trillo I."/>
            <person name="Young S.K."/>
            <person name="Zeng Q."/>
            <person name="Gargeya S."/>
            <person name="Alvarado L."/>
            <person name="Berlin A."/>
            <person name="Chapman S.B."/>
            <person name="Chen Z."/>
            <person name="Freedman E."/>
            <person name="Gellesch M."/>
            <person name="Goldberg J."/>
            <person name="Griggs A."/>
            <person name="Gujja S."/>
            <person name="Heilman E."/>
            <person name="Heiman D."/>
            <person name="Howarth C."/>
            <person name="Mehta T."/>
            <person name="Neiman D."/>
            <person name="Pearson M."/>
            <person name="Roberts A."/>
            <person name="Saif S."/>
            <person name="Shea T."/>
            <person name="Shenoy N."/>
            <person name="Sisk P."/>
            <person name="Stolte C."/>
            <person name="Sykes S."/>
            <person name="White J."/>
            <person name="Yandava C."/>
            <person name="Haas B."/>
            <person name="Nusbaum C."/>
            <person name="Birren B."/>
        </authorList>
    </citation>
    <scope>NUCLEOTIDE SEQUENCE</scope>
    <source>
        <strain evidence="5">ATCC 30864</strain>
    </source>
</reference>
<dbReference type="Proteomes" id="UP000008743">
    <property type="component" value="Unassembled WGS sequence"/>
</dbReference>